<dbReference type="EMBL" id="JAHDYR010000015">
    <property type="protein sequence ID" value="KAG9394422.1"/>
    <property type="molecule type" value="Genomic_DNA"/>
</dbReference>
<feature type="compositionally biased region" description="Polar residues" evidence="2">
    <location>
        <begin position="174"/>
        <end position="188"/>
    </location>
</feature>
<evidence type="ECO:0000313" key="4">
    <source>
        <dbReference type="Proteomes" id="UP000717585"/>
    </source>
</evidence>
<feature type="compositionally biased region" description="Low complexity" evidence="2">
    <location>
        <begin position="31"/>
        <end position="76"/>
    </location>
</feature>
<feature type="region of interest" description="Disordered" evidence="2">
    <location>
        <begin position="94"/>
        <end position="221"/>
    </location>
</feature>
<feature type="compositionally biased region" description="Basic and acidic residues" evidence="2">
    <location>
        <begin position="277"/>
        <end position="300"/>
    </location>
</feature>
<feature type="region of interest" description="Disordered" evidence="2">
    <location>
        <begin position="242"/>
        <end position="300"/>
    </location>
</feature>
<dbReference type="SUPFAM" id="SSF56349">
    <property type="entry name" value="DNA breaking-rejoining enzymes"/>
    <property type="match status" value="1"/>
</dbReference>
<keyword evidence="4" id="KW-1185">Reference proteome</keyword>
<dbReference type="GO" id="GO:0006310">
    <property type="term" value="P:DNA recombination"/>
    <property type="evidence" value="ECO:0007669"/>
    <property type="project" value="UniProtKB-KW"/>
</dbReference>
<keyword evidence="1" id="KW-0233">DNA recombination</keyword>
<dbReference type="InterPro" id="IPR011010">
    <property type="entry name" value="DNA_brk_join_enz"/>
</dbReference>
<comment type="caution">
    <text evidence="3">The sequence shown here is derived from an EMBL/GenBank/DDBJ whole genome shotgun (WGS) entry which is preliminary data.</text>
</comment>
<feature type="region of interest" description="Disordered" evidence="2">
    <location>
        <begin position="366"/>
        <end position="402"/>
    </location>
</feature>
<accession>A0A8J6BCA9</accession>
<dbReference type="AlphaFoldDB" id="A0A8J6BCA9"/>
<name>A0A8J6BCA9_9EUKA</name>
<dbReference type="GO" id="GO:0015074">
    <property type="term" value="P:DNA integration"/>
    <property type="evidence" value="ECO:0007669"/>
    <property type="project" value="InterPro"/>
</dbReference>
<protein>
    <submittedName>
        <fullName evidence="3">Uncharacterized protein</fullName>
    </submittedName>
</protein>
<evidence type="ECO:0000313" key="3">
    <source>
        <dbReference type="EMBL" id="KAG9394422.1"/>
    </source>
</evidence>
<feature type="region of interest" description="Disordered" evidence="2">
    <location>
        <begin position="1"/>
        <end position="77"/>
    </location>
</feature>
<sequence>MTAATGVFTGRIRSAPARRTQTKPKETTHQGSSPRSTGPNSSSNHKSHYSSISSPVTDASSSPVHSTSSPVSSTISLHQQAVAPMEALGRAIRGGYVATRGRPDIPKSAPSSSAPTTNSRQGPQGIPRPPENPPEPGRGKPMPVSQLDLTYLHCAEDATRDASDPRPKGIERSVNGTSNLSAEGSQASDGPASRRRLHGTLGPSQGLLPVRGQGLGQPAAGFRGRRETLCLQRPTLRLGPSAILLPKGDADSSADRSTDVPRHQLDHLSRRLAPVRGQEDTDRCDARHTTAPREPRPGHQQEEIAALTHAADRLPWLRHGLWPAGDRSAGQQAAEVPLTSQGGLGIGGHDTQHAAVVGQSRLCSHHLAGGPSRYQTPPESPTEGPLPHTHIRRSERSTDPMGAPLITAISDKVLPRAASPVGSVSDAPHHSDDRRLSLRTRRSDHNPGPSTLHLHQAGPDGRAHHIARVPSSGTSSETDPSRAVDRRGGHHLLRLGGSSQLVEQARLNQGSAVCRLSHTGPATHTERKGHQDKAPSRLWSLERPSRRIVEVRNALSASSDHRQDHSRVGSHAERDLALRVAWSSSRTQPVDGRRQQVHRHGLVDRKVASSDTLRAPISSICKAVPPPHCKDHTAEIPTKCPRPASVRLQIADGSCAERADSAPHVLQSQSGGRGPISDHPPAGGRHIPIGGPVCGSDIFTISLEGDMLSGFVDKRHVAGVLQQFSGFWGALPPDTSSVEVIRAWAKDQASRVTKDTITSKWSLIRRFFGRVSSWEPPLDADAVIKEQARNALGKLRGHALPIRAHTLVDRLRAAHPQSRDDDLWKEAFAFALTTYATTSRPGKIYALHVGDVRAESARRGLRIAIHGTKTRRVVVEKLVPRVDGELDPAHWLSEVLVNRIDAGAVAEDPLWSHPYSVIEDQVKGIISTQARLHGLRRGSAADLVLMGIPIPVVAAKGTWADQNSLIRYVEDVLRLDYSTSVAPFRALLEKDKKR</sequence>
<feature type="compositionally biased region" description="Basic and acidic residues" evidence="2">
    <location>
        <begin position="248"/>
        <end position="269"/>
    </location>
</feature>
<feature type="compositionally biased region" description="Low complexity" evidence="2">
    <location>
        <begin position="108"/>
        <end position="125"/>
    </location>
</feature>
<proteinExistence type="predicted"/>
<dbReference type="InterPro" id="IPR013762">
    <property type="entry name" value="Integrase-like_cat_sf"/>
</dbReference>
<dbReference type="Gene3D" id="1.10.443.10">
    <property type="entry name" value="Intergrase catalytic core"/>
    <property type="match status" value="1"/>
</dbReference>
<feature type="region of interest" description="Disordered" evidence="2">
    <location>
        <begin position="417"/>
        <end position="485"/>
    </location>
</feature>
<evidence type="ECO:0000256" key="2">
    <source>
        <dbReference type="SAM" id="MobiDB-lite"/>
    </source>
</evidence>
<evidence type="ECO:0000256" key="1">
    <source>
        <dbReference type="ARBA" id="ARBA00023172"/>
    </source>
</evidence>
<organism evidence="3 4">
    <name type="scientific">Carpediemonas membranifera</name>
    <dbReference type="NCBI Taxonomy" id="201153"/>
    <lineage>
        <taxon>Eukaryota</taxon>
        <taxon>Metamonada</taxon>
        <taxon>Carpediemonas-like organisms</taxon>
        <taxon>Carpediemonas</taxon>
    </lineage>
</organism>
<gene>
    <name evidence="3" type="ORF">J8273_4085</name>
</gene>
<dbReference type="GO" id="GO:0003677">
    <property type="term" value="F:DNA binding"/>
    <property type="evidence" value="ECO:0007669"/>
    <property type="project" value="InterPro"/>
</dbReference>
<feature type="compositionally biased region" description="Basic and acidic residues" evidence="2">
    <location>
        <begin position="154"/>
        <end position="171"/>
    </location>
</feature>
<feature type="region of interest" description="Disordered" evidence="2">
    <location>
        <begin position="663"/>
        <end position="682"/>
    </location>
</feature>
<feature type="compositionally biased region" description="Pro residues" evidence="2">
    <location>
        <begin position="126"/>
        <end position="136"/>
    </location>
</feature>
<reference evidence="3" key="1">
    <citation type="submission" date="2021-05" db="EMBL/GenBank/DDBJ databases">
        <title>A free-living protist that lacks canonical eukaryotic 1 DNA replication and segregation systems.</title>
        <authorList>
            <person name="Salas-Leiva D.E."/>
            <person name="Tromer E.C."/>
            <person name="Curtis B.A."/>
            <person name="Jerlstrom-Hultqvist J."/>
            <person name="Kolisko M."/>
            <person name="Yi Z."/>
            <person name="Salas-Leiva J.S."/>
            <person name="Gallot-Lavallee L."/>
            <person name="Kops G.J.P.L."/>
            <person name="Archibald J.M."/>
            <person name="Simpson A.G.B."/>
            <person name="Roger A.J."/>
        </authorList>
    </citation>
    <scope>NUCLEOTIDE SEQUENCE</scope>
    <source>
        <strain evidence="3">BICM</strain>
    </source>
</reference>
<feature type="compositionally biased region" description="Basic and acidic residues" evidence="2">
    <location>
        <begin position="427"/>
        <end position="445"/>
    </location>
</feature>
<dbReference type="Proteomes" id="UP000717585">
    <property type="component" value="Unassembled WGS sequence"/>
</dbReference>